<dbReference type="Pfam" id="PF01370">
    <property type="entry name" value="Epimerase"/>
    <property type="match status" value="1"/>
</dbReference>
<dbReference type="SUPFAM" id="SSF51735">
    <property type="entry name" value="NAD(P)-binding Rossmann-fold domains"/>
    <property type="match status" value="1"/>
</dbReference>
<comment type="catalytic activity">
    <reaction evidence="1 11">
        <text>UDP-alpha-D-glucose = UDP-alpha-D-galactose</text>
        <dbReference type="Rhea" id="RHEA:22168"/>
        <dbReference type="ChEBI" id="CHEBI:58885"/>
        <dbReference type="ChEBI" id="CHEBI:66914"/>
        <dbReference type="EC" id="5.1.3.2"/>
    </reaction>
</comment>
<dbReference type="GO" id="GO:0033499">
    <property type="term" value="P:galactose catabolic process via UDP-galactose, Leloir pathway"/>
    <property type="evidence" value="ECO:0007669"/>
    <property type="project" value="TreeGrafter"/>
</dbReference>
<evidence type="ECO:0000259" key="12">
    <source>
        <dbReference type="Pfam" id="PF01370"/>
    </source>
</evidence>
<dbReference type="PANTHER" id="PTHR43725:SF53">
    <property type="entry name" value="UDP-ARABINOSE 4-EPIMERASE 1"/>
    <property type="match status" value="1"/>
</dbReference>
<comment type="similarity">
    <text evidence="4 11">Belongs to the NAD(P)-dependent epimerase/dehydratase family.</text>
</comment>
<evidence type="ECO:0000256" key="8">
    <source>
        <dbReference type="ARBA" id="ARBA00023144"/>
    </source>
</evidence>
<accession>A0A0R1MIU4</accession>
<dbReference type="InterPro" id="IPR005886">
    <property type="entry name" value="UDP_G4E"/>
</dbReference>
<keyword evidence="8" id="KW-0299">Galactose metabolism</keyword>
<dbReference type="PATRIC" id="fig|1423759.3.peg.1599"/>
<dbReference type="UniPathway" id="UPA00214"/>
<evidence type="ECO:0000256" key="5">
    <source>
        <dbReference type="ARBA" id="ARBA00013189"/>
    </source>
</evidence>
<evidence type="ECO:0000256" key="9">
    <source>
        <dbReference type="ARBA" id="ARBA00023235"/>
    </source>
</evidence>
<protein>
    <recommendedName>
        <fullName evidence="6 11">UDP-glucose 4-epimerase</fullName>
        <ecNumber evidence="5 11">5.1.3.2</ecNumber>
    </recommendedName>
</protein>
<evidence type="ECO:0000256" key="4">
    <source>
        <dbReference type="ARBA" id="ARBA00007637"/>
    </source>
</evidence>
<comment type="caution">
    <text evidence="13">The sequence shown here is derived from an EMBL/GenBank/DDBJ whole genome shotgun (WGS) entry which is preliminary data.</text>
</comment>
<comment type="cofactor">
    <cofactor evidence="2 11">
        <name>NAD(+)</name>
        <dbReference type="ChEBI" id="CHEBI:57540"/>
    </cofactor>
</comment>
<dbReference type="STRING" id="1423759.FC92_GL001527"/>
<evidence type="ECO:0000256" key="2">
    <source>
        <dbReference type="ARBA" id="ARBA00001911"/>
    </source>
</evidence>
<dbReference type="EMBL" id="AZDX01000045">
    <property type="protein sequence ID" value="KRL05237.1"/>
    <property type="molecule type" value="Genomic_DNA"/>
</dbReference>
<dbReference type="Gene3D" id="3.40.50.720">
    <property type="entry name" value="NAD(P)-binding Rossmann-like Domain"/>
    <property type="match status" value="1"/>
</dbReference>
<dbReference type="GO" id="GO:0003978">
    <property type="term" value="F:UDP-glucose 4-epimerase activity"/>
    <property type="evidence" value="ECO:0007669"/>
    <property type="project" value="UniProtKB-UniRule"/>
</dbReference>
<keyword evidence="9 11" id="KW-0413">Isomerase</keyword>
<organism evidence="13 14">
    <name type="scientific">Liquorilactobacillus hordei DSM 19519</name>
    <dbReference type="NCBI Taxonomy" id="1423759"/>
    <lineage>
        <taxon>Bacteria</taxon>
        <taxon>Bacillati</taxon>
        <taxon>Bacillota</taxon>
        <taxon>Bacilli</taxon>
        <taxon>Lactobacillales</taxon>
        <taxon>Lactobacillaceae</taxon>
        <taxon>Liquorilactobacillus</taxon>
    </lineage>
</organism>
<feature type="domain" description="NAD-dependent epimerase/dehydratase" evidence="12">
    <location>
        <begin position="7"/>
        <end position="255"/>
    </location>
</feature>
<evidence type="ECO:0000313" key="14">
    <source>
        <dbReference type="Proteomes" id="UP000051448"/>
    </source>
</evidence>
<gene>
    <name evidence="13" type="ORF">FC92_GL001527</name>
</gene>
<comment type="pathway">
    <text evidence="3 11">Carbohydrate metabolism; galactose metabolism.</text>
</comment>
<evidence type="ECO:0000256" key="3">
    <source>
        <dbReference type="ARBA" id="ARBA00004947"/>
    </source>
</evidence>
<dbReference type="InterPro" id="IPR001509">
    <property type="entry name" value="Epimerase_deHydtase"/>
</dbReference>
<keyword evidence="14" id="KW-1185">Reference proteome</keyword>
<keyword evidence="7 11" id="KW-0520">NAD</keyword>
<evidence type="ECO:0000256" key="7">
    <source>
        <dbReference type="ARBA" id="ARBA00023027"/>
    </source>
</evidence>
<dbReference type="PANTHER" id="PTHR43725">
    <property type="entry name" value="UDP-GLUCOSE 4-EPIMERASE"/>
    <property type="match status" value="1"/>
</dbReference>
<sequence>MTPMSLLVLGGAGYIGSHMVKRLLEEKEDVIVIDDLSKGHEKAVDKGAVFIKGDIRDKNLLRSVFEKYKIEAVFHFCAYMQIPESLVKPNDYFDNNIYGLIALIDVMKDFKINKLIFSSSAAVYGIPESSPINEETSKSPINPYGLTKLVMEQMMKWNGSAYGINWLAFRYFNVAGAQMDCSIGEDHHPESHLIPIVLEAAAGKREYVAMCGNDYATRDGYNIRDYVHVIDLVDAHYLGLTYLRKGGKSDVFNIGSKHGYSVKEVVDAVSEQTGINFKVINAPRRGGDPDELVADSEKIRHVLGWNPRYSDINTMIQSAWNWTKMHPNGFKQ</sequence>
<evidence type="ECO:0000256" key="1">
    <source>
        <dbReference type="ARBA" id="ARBA00000083"/>
    </source>
</evidence>
<dbReference type="CDD" id="cd05247">
    <property type="entry name" value="UDP_G4E_1_SDR_e"/>
    <property type="match status" value="1"/>
</dbReference>
<evidence type="ECO:0000256" key="6">
    <source>
        <dbReference type="ARBA" id="ARBA00018569"/>
    </source>
</evidence>
<proteinExistence type="inferred from homology"/>
<keyword evidence="10 11" id="KW-0119">Carbohydrate metabolism</keyword>
<evidence type="ECO:0000256" key="10">
    <source>
        <dbReference type="ARBA" id="ARBA00023277"/>
    </source>
</evidence>
<dbReference type="NCBIfam" id="TIGR01179">
    <property type="entry name" value="galE"/>
    <property type="match status" value="1"/>
</dbReference>
<name>A0A0R1MIU4_9LACO</name>
<reference evidence="13 14" key="1">
    <citation type="journal article" date="2015" name="Genome Announc.">
        <title>Expanding the biotechnology potential of lactobacilli through comparative genomics of 213 strains and associated genera.</title>
        <authorList>
            <person name="Sun Z."/>
            <person name="Harris H.M."/>
            <person name="McCann A."/>
            <person name="Guo C."/>
            <person name="Argimon S."/>
            <person name="Zhang W."/>
            <person name="Yang X."/>
            <person name="Jeffery I.B."/>
            <person name="Cooney J.C."/>
            <person name="Kagawa T.F."/>
            <person name="Liu W."/>
            <person name="Song Y."/>
            <person name="Salvetti E."/>
            <person name="Wrobel A."/>
            <person name="Rasinkangas P."/>
            <person name="Parkhill J."/>
            <person name="Rea M.C."/>
            <person name="O'Sullivan O."/>
            <person name="Ritari J."/>
            <person name="Douillard F.P."/>
            <person name="Paul Ross R."/>
            <person name="Yang R."/>
            <person name="Briner A.E."/>
            <person name="Felis G.E."/>
            <person name="de Vos W.M."/>
            <person name="Barrangou R."/>
            <person name="Klaenhammer T.R."/>
            <person name="Caufield P.W."/>
            <person name="Cui Y."/>
            <person name="Zhang H."/>
            <person name="O'Toole P.W."/>
        </authorList>
    </citation>
    <scope>NUCLEOTIDE SEQUENCE [LARGE SCALE GENOMIC DNA]</scope>
    <source>
        <strain evidence="13 14">DSM 19519</strain>
    </source>
</reference>
<dbReference type="AlphaFoldDB" id="A0A0R1MIU4"/>
<evidence type="ECO:0000256" key="11">
    <source>
        <dbReference type="RuleBase" id="RU366046"/>
    </source>
</evidence>
<dbReference type="InterPro" id="IPR036291">
    <property type="entry name" value="NAD(P)-bd_dom_sf"/>
</dbReference>
<dbReference type="Gene3D" id="3.90.25.10">
    <property type="entry name" value="UDP-galactose 4-epimerase, domain 1"/>
    <property type="match status" value="1"/>
</dbReference>
<evidence type="ECO:0000313" key="13">
    <source>
        <dbReference type="EMBL" id="KRL05237.1"/>
    </source>
</evidence>
<dbReference type="EC" id="5.1.3.2" evidence="5 11"/>
<comment type="subunit">
    <text evidence="11">Homodimer.</text>
</comment>
<dbReference type="Proteomes" id="UP000051448">
    <property type="component" value="Unassembled WGS sequence"/>
</dbReference>